<comment type="similarity">
    <text evidence="5">Belongs to the SAT4 family.</text>
</comment>
<feature type="transmembrane region" description="Helical" evidence="6">
    <location>
        <begin position="175"/>
        <end position="197"/>
    </location>
</feature>
<organism evidence="8 9">
    <name type="scientific">Elsinoe australis</name>
    <dbReference type="NCBI Taxonomy" id="40998"/>
    <lineage>
        <taxon>Eukaryota</taxon>
        <taxon>Fungi</taxon>
        <taxon>Dikarya</taxon>
        <taxon>Ascomycota</taxon>
        <taxon>Pezizomycotina</taxon>
        <taxon>Dothideomycetes</taxon>
        <taxon>Dothideomycetidae</taxon>
        <taxon>Myriangiales</taxon>
        <taxon>Elsinoaceae</taxon>
        <taxon>Elsinoe</taxon>
    </lineage>
</organism>
<evidence type="ECO:0000313" key="8">
    <source>
        <dbReference type="EMBL" id="PSK53896.1"/>
    </source>
</evidence>
<reference evidence="8 9" key="1">
    <citation type="submission" date="2017-05" db="EMBL/GenBank/DDBJ databases">
        <title>Draft genome sequence of Elsinoe australis.</title>
        <authorList>
            <person name="Cheng Q."/>
        </authorList>
    </citation>
    <scope>NUCLEOTIDE SEQUENCE [LARGE SCALE GENOMIC DNA]</scope>
    <source>
        <strain evidence="8 9">NL1</strain>
    </source>
</reference>
<evidence type="ECO:0000256" key="2">
    <source>
        <dbReference type="ARBA" id="ARBA00022692"/>
    </source>
</evidence>
<dbReference type="InterPro" id="IPR049326">
    <property type="entry name" value="Rhodopsin_dom_fungi"/>
</dbReference>
<dbReference type="PANTHER" id="PTHR33048:SF165">
    <property type="entry name" value="INTEGRAL MEMBRANE PROTEIN"/>
    <property type="match status" value="1"/>
</dbReference>
<dbReference type="Pfam" id="PF20684">
    <property type="entry name" value="Fung_rhodopsin"/>
    <property type="match status" value="1"/>
</dbReference>
<evidence type="ECO:0000313" key="9">
    <source>
        <dbReference type="Proteomes" id="UP000243723"/>
    </source>
</evidence>
<proteinExistence type="inferred from homology"/>
<feature type="domain" description="Rhodopsin" evidence="7">
    <location>
        <begin position="30"/>
        <end position="270"/>
    </location>
</feature>
<keyword evidence="2 6" id="KW-0812">Transmembrane</keyword>
<dbReference type="OrthoDB" id="3918656at2759"/>
<dbReference type="AlphaFoldDB" id="A0A2P8A0D8"/>
<evidence type="ECO:0000259" key="7">
    <source>
        <dbReference type="Pfam" id="PF20684"/>
    </source>
</evidence>
<name>A0A2P8A0D8_9PEZI</name>
<keyword evidence="9" id="KW-1185">Reference proteome</keyword>
<evidence type="ECO:0000256" key="1">
    <source>
        <dbReference type="ARBA" id="ARBA00004141"/>
    </source>
</evidence>
<feature type="transmembrane region" description="Helical" evidence="6">
    <location>
        <begin position="12"/>
        <end position="34"/>
    </location>
</feature>
<comment type="caution">
    <text evidence="8">The sequence shown here is derived from an EMBL/GenBank/DDBJ whole genome shotgun (WGS) entry which is preliminary data.</text>
</comment>
<sequence>MTKSLVGGLGPTILGVVWTEAFIGTVLVGLRAYAASKKSGKWRWDFIWIVLALVTGIAGTGVVSAAVTKGLGNHTKLLSFSQVFDAIRFLWLSVWTGLPPSVFAKFSIIALLLDVQGPNAKKRRYVLWFIGFLVASTSLIQILLSLFQCDPVSRLWLLASKGSCPRKVASGNFSYFQGAVQAAADFTLALWPISIVWNLQASRQVKVAFCLLMAIGILPSIAVILRIRSLPSIASSPDPTHQFGGFILWAATEVWLVIILGSIPPLRPLFLRVFYGIKQVSTGRDSRPTYNTGTGTHQMRSTVHNRTQTDIHNLDGISETESEKRVGSQQGILVVNAYTVEDEERSSYVPKRNKRESTDVEAIRGLMKD</sequence>
<protein>
    <submittedName>
        <fullName evidence="8">Endochitinase</fullName>
    </submittedName>
</protein>
<dbReference type="PANTHER" id="PTHR33048">
    <property type="entry name" value="PTH11-LIKE INTEGRAL MEMBRANE PROTEIN (AFU_ORTHOLOGUE AFUA_5G11245)"/>
    <property type="match status" value="1"/>
</dbReference>
<feature type="transmembrane region" description="Helical" evidence="6">
    <location>
        <begin position="209"/>
        <end position="227"/>
    </location>
</feature>
<feature type="transmembrane region" description="Helical" evidence="6">
    <location>
        <begin position="46"/>
        <end position="67"/>
    </location>
</feature>
<gene>
    <name evidence="8" type="ORF">B9Z65_7702</name>
</gene>
<dbReference type="EMBL" id="NHZQ01000087">
    <property type="protein sequence ID" value="PSK53896.1"/>
    <property type="molecule type" value="Genomic_DNA"/>
</dbReference>
<evidence type="ECO:0000256" key="3">
    <source>
        <dbReference type="ARBA" id="ARBA00022989"/>
    </source>
</evidence>
<dbReference type="Proteomes" id="UP000243723">
    <property type="component" value="Unassembled WGS sequence"/>
</dbReference>
<dbReference type="STRING" id="40998.A0A2P8A0D8"/>
<dbReference type="GO" id="GO:0016020">
    <property type="term" value="C:membrane"/>
    <property type="evidence" value="ECO:0007669"/>
    <property type="project" value="UniProtKB-SubCell"/>
</dbReference>
<comment type="subcellular location">
    <subcellularLocation>
        <location evidence="1">Membrane</location>
        <topology evidence="1">Multi-pass membrane protein</topology>
    </subcellularLocation>
</comment>
<keyword evidence="3 6" id="KW-1133">Transmembrane helix</keyword>
<dbReference type="InterPro" id="IPR052337">
    <property type="entry name" value="SAT4-like"/>
</dbReference>
<keyword evidence="4 6" id="KW-0472">Membrane</keyword>
<evidence type="ECO:0000256" key="6">
    <source>
        <dbReference type="SAM" id="Phobius"/>
    </source>
</evidence>
<feature type="transmembrane region" description="Helical" evidence="6">
    <location>
        <begin position="247"/>
        <end position="266"/>
    </location>
</feature>
<feature type="transmembrane region" description="Helical" evidence="6">
    <location>
        <begin position="87"/>
        <end position="113"/>
    </location>
</feature>
<evidence type="ECO:0000256" key="5">
    <source>
        <dbReference type="ARBA" id="ARBA00038359"/>
    </source>
</evidence>
<evidence type="ECO:0000256" key="4">
    <source>
        <dbReference type="ARBA" id="ARBA00023136"/>
    </source>
</evidence>
<accession>A0A2P8A0D8</accession>
<feature type="transmembrane region" description="Helical" evidence="6">
    <location>
        <begin position="125"/>
        <end position="147"/>
    </location>
</feature>